<dbReference type="AlphaFoldDB" id="A0A3B0VPT7"/>
<dbReference type="Gene3D" id="3.40.50.150">
    <property type="entry name" value="Vaccinia Virus protein VP39"/>
    <property type="match status" value="1"/>
</dbReference>
<proteinExistence type="predicted"/>
<keyword evidence="1" id="KW-0808">Transferase</keyword>
<dbReference type="EMBL" id="UOFC01000028">
    <property type="protein sequence ID" value="VAW44891.1"/>
    <property type="molecule type" value="Genomic_DNA"/>
</dbReference>
<organism evidence="1">
    <name type="scientific">hydrothermal vent metagenome</name>
    <dbReference type="NCBI Taxonomy" id="652676"/>
    <lineage>
        <taxon>unclassified sequences</taxon>
        <taxon>metagenomes</taxon>
        <taxon>ecological metagenomes</taxon>
    </lineage>
</organism>
<gene>
    <name evidence="1" type="ORF">MNBD_GAMMA03-1436</name>
</gene>
<evidence type="ECO:0000313" key="1">
    <source>
        <dbReference type="EMBL" id="VAW44891.1"/>
    </source>
</evidence>
<keyword evidence="1" id="KW-0489">Methyltransferase</keyword>
<sequence>MSPRPPPQKMFGIKRIALGLKSLALGPKNQRLRVLNELSRLIVSLLSSNYVGDNYKMWLLDSEFRKMFRKLSPHNFFSEERKYTLKEITKSLKNIDGNIAECGCYVGASAWFIANELPNTDFYLFDSFEGLSEPNKYDQSKPGVHQWKKGDFDVPEELLRKNLSCFRNIHIKKGWIPERFNEVEDKKFRLVHIDVDLYQPTFDSLSFFYERMTPGGIIVMDDYGFLNCPGAFKAANDFIYNKPEQIIQLSTGQGIIIRHCDAIIST</sequence>
<dbReference type="InterPro" id="IPR008884">
    <property type="entry name" value="TylF_MeTrfase"/>
</dbReference>
<dbReference type="SUPFAM" id="SSF53335">
    <property type="entry name" value="S-adenosyl-L-methionine-dependent methyltransferases"/>
    <property type="match status" value="1"/>
</dbReference>
<dbReference type="InterPro" id="IPR029063">
    <property type="entry name" value="SAM-dependent_MTases_sf"/>
</dbReference>
<dbReference type="PANTHER" id="PTHR40036">
    <property type="entry name" value="MACROCIN O-METHYLTRANSFERASE"/>
    <property type="match status" value="1"/>
</dbReference>
<accession>A0A3B0VPT7</accession>
<dbReference type="Pfam" id="PF05711">
    <property type="entry name" value="TylF"/>
    <property type="match status" value="1"/>
</dbReference>
<name>A0A3B0VPT7_9ZZZZ</name>
<reference evidence="1" key="1">
    <citation type="submission" date="2018-06" db="EMBL/GenBank/DDBJ databases">
        <authorList>
            <person name="Zhirakovskaya E."/>
        </authorList>
    </citation>
    <scope>NUCLEOTIDE SEQUENCE</scope>
</reference>
<dbReference type="GO" id="GO:0032259">
    <property type="term" value="P:methylation"/>
    <property type="evidence" value="ECO:0007669"/>
    <property type="project" value="UniProtKB-KW"/>
</dbReference>
<dbReference type="PANTHER" id="PTHR40036:SF1">
    <property type="entry name" value="MACROCIN O-METHYLTRANSFERASE"/>
    <property type="match status" value="1"/>
</dbReference>
<protein>
    <submittedName>
        <fullName evidence="1">SAM-dependent methyltransferase</fullName>
    </submittedName>
</protein>
<dbReference type="GO" id="GO:0008168">
    <property type="term" value="F:methyltransferase activity"/>
    <property type="evidence" value="ECO:0007669"/>
    <property type="project" value="UniProtKB-KW"/>
</dbReference>